<evidence type="ECO:0000313" key="3">
    <source>
        <dbReference type="Proteomes" id="UP000188879"/>
    </source>
</evidence>
<comment type="caution">
    <text evidence="2">The sequence shown here is derived from an EMBL/GenBank/DDBJ whole genome shotgun (WGS) entry which is preliminary data.</text>
</comment>
<organism evidence="2 3">
    <name type="scientific">Teichococcus deserti</name>
    <dbReference type="NCBI Taxonomy" id="1817963"/>
    <lineage>
        <taxon>Bacteria</taxon>
        <taxon>Pseudomonadati</taxon>
        <taxon>Pseudomonadota</taxon>
        <taxon>Alphaproteobacteria</taxon>
        <taxon>Acetobacterales</taxon>
        <taxon>Roseomonadaceae</taxon>
        <taxon>Roseomonas</taxon>
    </lineage>
</organism>
<dbReference type="Gene3D" id="3.40.190.150">
    <property type="entry name" value="Bordetella uptake gene, domain 1"/>
    <property type="match status" value="1"/>
</dbReference>
<dbReference type="PANTHER" id="PTHR42928">
    <property type="entry name" value="TRICARBOXYLATE-BINDING PROTEIN"/>
    <property type="match status" value="1"/>
</dbReference>
<reference evidence="2 3" key="1">
    <citation type="submission" date="2016-10" db="EMBL/GenBank/DDBJ databases">
        <title>Draft Genome sequence of Roseomonas sp. strain M3.</title>
        <authorList>
            <person name="Subhash Y."/>
            <person name="Lee S."/>
        </authorList>
    </citation>
    <scope>NUCLEOTIDE SEQUENCE [LARGE SCALE GENOMIC DNA]</scope>
    <source>
        <strain evidence="2 3">M3</strain>
    </source>
</reference>
<dbReference type="OrthoDB" id="7374807at2"/>
<dbReference type="InterPro" id="IPR006311">
    <property type="entry name" value="TAT_signal"/>
</dbReference>
<sequence length="333" mass="34018">MPCPTLSRRHLLPAAGALLGVAGAGSPTCAQGRAAEPPLRWVVAYPPGGGTDLVARLVGQAMGAVLGRGVVVENRPGGATLIAAEAVARAAPDGQTLFTADAGTLVFNAGLFRRLPYDPRRDFRPLGGLARFGLVLAASRRSGLASVRQALEQAVAAPGRLDCASPGLGSPHHLAMERLARLNGLSFHHVPYRGAAPALNDLMAGTVGLAVTDYATAGAALRDGLARPLAVFSADRLPALPGVPTLREALGERGFAFAAWQALVLPAATPDAVAAPLAGALQAALRMPLVRGRLAELGGEAMTEGPAAMQALLAEERAAWLPLVEALGLRLDG</sequence>
<dbReference type="InterPro" id="IPR005064">
    <property type="entry name" value="BUG"/>
</dbReference>
<dbReference type="AlphaFoldDB" id="A0A1V2GZD3"/>
<protein>
    <submittedName>
        <fullName evidence="2">ABC transporter substrate-binding protein</fullName>
    </submittedName>
</protein>
<dbReference type="Gene3D" id="3.40.190.10">
    <property type="entry name" value="Periplasmic binding protein-like II"/>
    <property type="match status" value="1"/>
</dbReference>
<name>A0A1V2GZD3_9PROT</name>
<dbReference type="PIRSF" id="PIRSF017082">
    <property type="entry name" value="YflP"/>
    <property type="match status" value="1"/>
</dbReference>
<evidence type="ECO:0000313" key="2">
    <source>
        <dbReference type="EMBL" id="ONG50365.1"/>
    </source>
</evidence>
<gene>
    <name evidence="2" type="ORF">BKE38_18490</name>
</gene>
<dbReference type="RefSeq" id="WP_076958794.1">
    <property type="nucleotide sequence ID" value="NZ_MLCO01000191.1"/>
</dbReference>
<dbReference type="Proteomes" id="UP000188879">
    <property type="component" value="Unassembled WGS sequence"/>
</dbReference>
<dbReference type="EMBL" id="MLCO01000191">
    <property type="protein sequence ID" value="ONG50365.1"/>
    <property type="molecule type" value="Genomic_DNA"/>
</dbReference>
<evidence type="ECO:0000256" key="1">
    <source>
        <dbReference type="ARBA" id="ARBA00006987"/>
    </source>
</evidence>
<dbReference type="PROSITE" id="PS51318">
    <property type="entry name" value="TAT"/>
    <property type="match status" value="1"/>
</dbReference>
<dbReference type="SUPFAM" id="SSF53850">
    <property type="entry name" value="Periplasmic binding protein-like II"/>
    <property type="match status" value="1"/>
</dbReference>
<dbReference type="InterPro" id="IPR042100">
    <property type="entry name" value="Bug_dom1"/>
</dbReference>
<dbReference type="CDD" id="cd07012">
    <property type="entry name" value="PBP2_Bug_TTT"/>
    <property type="match status" value="1"/>
</dbReference>
<proteinExistence type="inferred from homology"/>
<keyword evidence="3" id="KW-1185">Reference proteome</keyword>
<dbReference type="Pfam" id="PF03401">
    <property type="entry name" value="TctC"/>
    <property type="match status" value="1"/>
</dbReference>
<accession>A0A1V2GZD3</accession>
<comment type="similarity">
    <text evidence="1">Belongs to the UPF0065 (bug) family.</text>
</comment>
<dbReference type="PANTHER" id="PTHR42928:SF5">
    <property type="entry name" value="BLR1237 PROTEIN"/>
    <property type="match status" value="1"/>
</dbReference>